<feature type="chain" id="PRO_5011845576" evidence="2">
    <location>
        <begin position="16"/>
        <end position="753"/>
    </location>
</feature>
<feature type="region of interest" description="Disordered" evidence="1">
    <location>
        <begin position="216"/>
        <end position="293"/>
    </location>
</feature>
<feature type="region of interest" description="Disordered" evidence="1">
    <location>
        <begin position="45"/>
        <end position="98"/>
    </location>
</feature>
<dbReference type="AlphaFoldDB" id="A0A0A7CPF2"/>
<dbReference type="EMBL" id="JNBR01001827">
    <property type="protein sequence ID" value="OQR85041.1"/>
    <property type="molecule type" value="Genomic_DNA"/>
</dbReference>
<feature type="compositionally biased region" description="Basic and acidic residues" evidence="1">
    <location>
        <begin position="702"/>
        <end position="721"/>
    </location>
</feature>
<dbReference type="OrthoDB" id="79108at2759"/>
<dbReference type="STRING" id="1202772.A0A0A7CPF2"/>
<reference evidence="3 5" key="1">
    <citation type="journal article" date="2014" name="Genome Biol. Evol.">
        <title>The secreted proteins of Achlya hypogyna and Thraustotheca clavata identify the ancestral oomycete secretome and reveal gene acquisitions by horizontal gene transfer.</title>
        <authorList>
            <person name="Misner I."/>
            <person name="Blouin N."/>
            <person name="Leonard G."/>
            <person name="Richards T.A."/>
            <person name="Lane C.E."/>
        </authorList>
    </citation>
    <scope>NUCLEOTIDE SEQUENCE</scope>
    <source>
        <strain evidence="3 5">ATCC 48635</strain>
    </source>
</reference>
<sequence length="753" mass="82139">MQVKFLIGVLAGVAATGYSGQPASGYNSKPATGYGNNNGGYGNQGGYGDHDGYDNKGGYGQGRDSYGNQGVYDNKGGYGQGRDGYDNQGSYGGNSGYGNKGGYDRDGYGNQGGYGGNSGYGNKGGYGGYGKPQTYVPPTYVPYQNHYKVDNTAPYPYTYFTSPHKKHDLSIPKLGDHHCFLTGAPWTTCGRKSLTSYFLDQCLVFYVQMSANVNGICGGKPPKPTPEPTAHNDDYYSRDYVTPEPTPKPTHKPKPTNGGYGSETEAPAYYGWSGSSDDSDSGDSSDSYDSVSGAGVADASSPAYLQEKCYQTSFVSITTATVMCLTENYIRVNFIEHYASRACGNPIEGPILYLKKLHAFIEEVKKCTGNAAADNYPNLYRTFKTCDGISYNPNAPFYLDSNKHVTTSQYTSGEASGLAAYTVGKKFLCANVNALDENGDYLAIPSNNHYGALMTKGGYFSCESSAAFTKLGYSNVVRSCKDVDTYTSDMELRNLYDSVHYVETVTTSLRRPLTIAEIAVRSAGVHEQPILEGFGIMYYCGFYACVANHDGDSSKCYPEFNSEKDWELPLTVSYSSLLTDSRHINECIEDGYLTNEDITGCEEVATYIEALSSRSYLCLAENEIVRFLGEIYSDWAACEDDAISLVYGRHLADERCYASRLITKDGEITFDSTEGDTKKQCLTKGEIYPLLNKALGSLKDKCHDNKTAPKPEPHSEPEPAYKHGNKYGDNYGSTGNNYGKSNHGAYKQPVYKH</sequence>
<evidence type="ECO:0000256" key="1">
    <source>
        <dbReference type="SAM" id="MobiDB-lite"/>
    </source>
</evidence>
<accession>A0A0A7CPF2</accession>
<gene>
    <name evidence="4" type="ORF">ACHHYP_12412</name>
</gene>
<dbReference type="EMBL" id="KM038863">
    <property type="protein sequence ID" value="AIG56324.1"/>
    <property type="molecule type" value="Genomic_DNA"/>
</dbReference>
<keyword evidence="5" id="KW-1185">Reference proteome</keyword>
<evidence type="ECO:0000313" key="5">
    <source>
        <dbReference type="Proteomes" id="UP000243579"/>
    </source>
</evidence>
<feature type="signal peptide" evidence="2">
    <location>
        <begin position="1"/>
        <end position="15"/>
    </location>
</feature>
<keyword evidence="2" id="KW-0732">Signal</keyword>
<organism evidence="3">
    <name type="scientific">Achlya hypogyna</name>
    <name type="common">Oomycete</name>
    <name type="synonym">Protoachlya hypogyna</name>
    <dbReference type="NCBI Taxonomy" id="1202772"/>
    <lineage>
        <taxon>Eukaryota</taxon>
        <taxon>Sar</taxon>
        <taxon>Stramenopiles</taxon>
        <taxon>Oomycota</taxon>
        <taxon>Saprolegniomycetes</taxon>
        <taxon>Saprolegniales</taxon>
        <taxon>Achlyaceae</taxon>
        <taxon>Achlya</taxon>
    </lineage>
</organism>
<dbReference type="Proteomes" id="UP000243579">
    <property type="component" value="Unassembled WGS sequence"/>
</dbReference>
<feature type="region of interest" description="Disordered" evidence="1">
    <location>
        <begin position="702"/>
        <end position="753"/>
    </location>
</feature>
<proteinExistence type="predicted"/>
<name>A0A0A7CPF2_ACHHY</name>
<protein>
    <submittedName>
        <fullName evidence="3">Secreted protein</fullName>
    </submittedName>
</protein>
<evidence type="ECO:0000313" key="3">
    <source>
        <dbReference type="EMBL" id="AIG56324.1"/>
    </source>
</evidence>
<feature type="compositionally biased region" description="Polar residues" evidence="1">
    <location>
        <begin position="731"/>
        <end position="740"/>
    </location>
</feature>
<evidence type="ECO:0000256" key="2">
    <source>
        <dbReference type="SAM" id="SignalP"/>
    </source>
</evidence>
<feature type="compositionally biased region" description="Low complexity" evidence="1">
    <location>
        <begin position="284"/>
        <end position="293"/>
    </location>
</feature>
<evidence type="ECO:0000313" key="4">
    <source>
        <dbReference type="EMBL" id="OQR85041.1"/>
    </source>
</evidence>